<evidence type="ECO:0000313" key="8">
    <source>
        <dbReference type="EMBL" id="KAJ6647138.1"/>
    </source>
</evidence>
<dbReference type="GO" id="GO:0030424">
    <property type="term" value="C:axon"/>
    <property type="evidence" value="ECO:0007669"/>
    <property type="project" value="TreeGrafter"/>
</dbReference>
<dbReference type="PROSITE" id="PS50853">
    <property type="entry name" value="FN3"/>
    <property type="match status" value="2"/>
</dbReference>
<evidence type="ECO:0000259" key="6">
    <source>
        <dbReference type="PROSITE" id="PS50835"/>
    </source>
</evidence>
<feature type="region of interest" description="Disordered" evidence="4">
    <location>
        <begin position="358"/>
        <end position="379"/>
    </location>
</feature>
<sequence>MKTQQRPKILEHPADAVAAREEPLTLNCKAAGRPPPEIVWFHNGTPLVPSERRVVLPEGSLFFLRVMQNKREQDSGVYWCEARSTAGIASSRNATLQIAMLKDEFRLVPRDSVALVGGHVVLNCTPPRGIPEPSVLWYFNGKLLDLSGKRLSMVDQGSLMISEVQSNDAGKYECSAQSMAGSKTAPPAILKVLAPPTILRGPQDSEVIEGEGLDMPCELTGDPKPIVAWVRDNGKLPEGRSRVLLDNTLRIEDARSEDQGRYICKGHNEGGNVSVGVKLYVYATPSFSEAPVDVELKEGGNIKLPCRAQGRPKPRVIWERVGLGQSQQISEEVSQFLEEDSQEELLAKAKIMSLRSKRERNESYQLNTKKETDSSHDRTKRQIIIQSSYANAKQIPELYIEDDINRNNQEQNSNFVVSEFRQIMRDVNQETFDTNFRRKRSIDDNSDDSSSSDSTPILFFSTATPTESPSLEINENGELVLRDVTKKDQGWYACAALNEAGSTVKRIFVRVRSGNDGSNIPQPPLTRWGSDQNIIINSITPSSAHSLDVSWETTDGIPSRTLTLHYRPSSSKDFQTATAMIDSKEHRITDLIAHTEYEVFASVPNGLGGSVSNIRKARTMDGVPSSPPTDVRVGVINNTAAYVRWSPPPSNSLNGELTGYKIQIKSNVTNKLLGQLSLNASVESVVINSLSPGGRYIARVAPLTSGGLGPYSEPAPLHMDPSFISRPPKSDPASSGWTTSGMTGLALGILGLCLISGAIFTIFWARTKKRIMKASYPGPSLTTSLPDKQHSLWLHGNTLLKPMHTISPPQIPSEYAEVTQTILPKNNHVVAPPEPYATVTLQRGAQSDDSCVKCSASPSSSEYNAPVREPLNICDVLPPPPNHPYGSYKPPNNMTIRTNPAAMSPQMSRRITPAPPRWGNQAPPIPTFPQNWSSDRQQMPADVDNNQDCYSENDYESGSVLYECCRPNDKNFFIRGGEPTEEYYRNINMEFLEEQEFEPSTPPPPCPDSYNNRINSNLRLLANGQDSPLNNRRPNRSQGSTQSAQSSDSESDNRWAPRSRRSRSRSKSGDRKYLRNGGHN</sequence>
<feature type="domain" description="Ig-like" evidence="6">
    <location>
        <begin position="7"/>
        <end position="95"/>
    </location>
</feature>
<dbReference type="SMART" id="SM00409">
    <property type="entry name" value="IG"/>
    <property type="match status" value="4"/>
</dbReference>
<dbReference type="InterPro" id="IPR013098">
    <property type="entry name" value="Ig_I-set"/>
</dbReference>
<name>A0A9Q0S7P2_9DIPT</name>
<dbReference type="PANTHER" id="PTHR10075:SF100">
    <property type="entry name" value="FASCICLIN-2"/>
    <property type="match status" value="1"/>
</dbReference>
<dbReference type="Pfam" id="PF07679">
    <property type="entry name" value="I-set"/>
    <property type="match status" value="3"/>
</dbReference>
<dbReference type="AlphaFoldDB" id="A0A9Q0S7P2"/>
<feature type="region of interest" description="Disordered" evidence="4">
    <location>
        <begin position="438"/>
        <end position="463"/>
    </location>
</feature>
<protein>
    <submittedName>
        <fullName evidence="8">Roundabout like 2</fullName>
    </submittedName>
</protein>
<keyword evidence="5" id="KW-1133">Transmembrane helix</keyword>
<evidence type="ECO:0000259" key="7">
    <source>
        <dbReference type="PROSITE" id="PS50853"/>
    </source>
</evidence>
<evidence type="ECO:0000256" key="1">
    <source>
        <dbReference type="ARBA" id="ARBA00022737"/>
    </source>
</evidence>
<dbReference type="InterPro" id="IPR013783">
    <property type="entry name" value="Ig-like_fold"/>
</dbReference>
<dbReference type="PROSITE" id="PS50835">
    <property type="entry name" value="IG_LIKE"/>
    <property type="match status" value="4"/>
</dbReference>
<feature type="domain" description="Ig-like" evidence="6">
    <location>
        <begin position="103"/>
        <end position="191"/>
    </location>
</feature>
<feature type="region of interest" description="Disordered" evidence="4">
    <location>
        <begin position="1023"/>
        <end position="1080"/>
    </location>
</feature>
<reference evidence="8" key="1">
    <citation type="submission" date="2022-07" db="EMBL/GenBank/DDBJ databases">
        <authorList>
            <person name="Trinca V."/>
            <person name="Uliana J.V.C."/>
            <person name="Torres T.T."/>
            <person name="Ward R.J."/>
            <person name="Monesi N."/>
        </authorList>
    </citation>
    <scope>NUCLEOTIDE SEQUENCE</scope>
    <source>
        <strain evidence="8">HSMRA1968</strain>
        <tissue evidence="8">Whole embryos</tissue>
    </source>
</reference>
<dbReference type="CDD" id="cd00063">
    <property type="entry name" value="FN3"/>
    <property type="match status" value="2"/>
</dbReference>
<dbReference type="GO" id="GO:0007156">
    <property type="term" value="P:homophilic cell adhesion via plasma membrane adhesion molecules"/>
    <property type="evidence" value="ECO:0007669"/>
    <property type="project" value="TreeGrafter"/>
</dbReference>
<evidence type="ECO:0000256" key="4">
    <source>
        <dbReference type="SAM" id="MobiDB-lite"/>
    </source>
</evidence>
<feature type="compositionally biased region" description="Basic and acidic residues" evidence="4">
    <location>
        <begin position="368"/>
        <end position="377"/>
    </location>
</feature>
<evidence type="ECO:0000256" key="3">
    <source>
        <dbReference type="ARBA" id="ARBA00023319"/>
    </source>
</evidence>
<keyword evidence="9" id="KW-1185">Reference proteome</keyword>
<dbReference type="Gene3D" id="2.60.40.10">
    <property type="entry name" value="Immunoglobulins"/>
    <property type="match status" value="7"/>
</dbReference>
<dbReference type="InterPro" id="IPR036116">
    <property type="entry name" value="FN3_sf"/>
</dbReference>
<dbReference type="GO" id="GO:0005886">
    <property type="term" value="C:plasma membrane"/>
    <property type="evidence" value="ECO:0007669"/>
    <property type="project" value="TreeGrafter"/>
</dbReference>
<feature type="compositionally biased region" description="Basic residues" evidence="4">
    <location>
        <begin position="1057"/>
        <end position="1066"/>
    </location>
</feature>
<dbReference type="SUPFAM" id="SSF49265">
    <property type="entry name" value="Fibronectin type III"/>
    <property type="match status" value="1"/>
</dbReference>
<dbReference type="Pfam" id="PF00041">
    <property type="entry name" value="fn3"/>
    <property type="match status" value="1"/>
</dbReference>
<keyword evidence="1" id="KW-0677">Repeat</keyword>
<dbReference type="OrthoDB" id="428111at2759"/>
<dbReference type="InterPro" id="IPR007110">
    <property type="entry name" value="Ig-like_dom"/>
</dbReference>
<keyword evidence="3" id="KW-0393">Immunoglobulin domain</keyword>
<dbReference type="SMART" id="SM00408">
    <property type="entry name" value="IGc2"/>
    <property type="match status" value="4"/>
</dbReference>
<dbReference type="PANTHER" id="PTHR10075">
    <property type="entry name" value="BASIGIN RELATED"/>
    <property type="match status" value="1"/>
</dbReference>
<feature type="domain" description="Ig-like" evidence="6">
    <location>
        <begin position="196"/>
        <end position="280"/>
    </location>
</feature>
<feature type="transmembrane region" description="Helical" evidence="5">
    <location>
        <begin position="744"/>
        <end position="765"/>
    </location>
</feature>
<feature type="domain" description="Fibronectin type-III" evidence="7">
    <location>
        <begin position="627"/>
        <end position="722"/>
    </location>
</feature>
<dbReference type="GO" id="GO:0007411">
    <property type="term" value="P:axon guidance"/>
    <property type="evidence" value="ECO:0007669"/>
    <property type="project" value="TreeGrafter"/>
</dbReference>
<dbReference type="InterPro" id="IPR003599">
    <property type="entry name" value="Ig_sub"/>
</dbReference>
<feature type="compositionally biased region" description="Polar residues" evidence="4">
    <location>
        <begin position="1023"/>
        <end position="1032"/>
    </location>
</feature>
<keyword evidence="5" id="KW-0472">Membrane</keyword>
<dbReference type="SUPFAM" id="SSF48726">
    <property type="entry name" value="Immunoglobulin"/>
    <property type="match status" value="4"/>
</dbReference>
<dbReference type="GO" id="GO:0098632">
    <property type="term" value="F:cell-cell adhesion mediator activity"/>
    <property type="evidence" value="ECO:0007669"/>
    <property type="project" value="TreeGrafter"/>
</dbReference>
<evidence type="ECO:0000313" key="9">
    <source>
        <dbReference type="Proteomes" id="UP001151699"/>
    </source>
</evidence>
<feature type="compositionally biased region" description="Low complexity" evidence="4">
    <location>
        <begin position="1037"/>
        <end position="1048"/>
    </location>
</feature>
<dbReference type="Proteomes" id="UP001151699">
    <property type="component" value="Chromosome A"/>
</dbReference>
<dbReference type="InterPro" id="IPR003961">
    <property type="entry name" value="FN3_dom"/>
</dbReference>
<dbReference type="InterPro" id="IPR036179">
    <property type="entry name" value="Ig-like_dom_sf"/>
</dbReference>
<gene>
    <name evidence="8" type="primary">ROBO2_2</name>
    <name evidence="8" type="ORF">Bhyg_02358</name>
</gene>
<dbReference type="Pfam" id="PF13927">
    <property type="entry name" value="Ig_3"/>
    <property type="match status" value="1"/>
</dbReference>
<keyword evidence="5" id="KW-0812">Transmembrane</keyword>
<dbReference type="InterPro" id="IPR003598">
    <property type="entry name" value="Ig_sub2"/>
</dbReference>
<dbReference type="EMBL" id="WJQU01000001">
    <property type="protein sequence ID" value="KAJ6647138.1"/>
    <property type="molecule type" value="Genomic_DNA"/>
</dbReference>
<proteinExistence type="predicted"/>
<feature type="domain" description="Fibronectin type-III" evidence="7">
    <location>
        <begin position="530"/>
        <end position="622"/>
    </location>
</feature>
<keyword evidence="2" id="KW-1015">Disulfide bond</keyword>
<accession>A0A9Q0S7P2</accession>
<comment type="caution">
    <text evidence="8">The sequence shown here is derived from an EMBL/GenBank/DDBJ whole genome shotgun (WGS) entry which is preliminary data.</text>
</comment>
<evidence type="ECO:0000256" key="2">
    <source>
        <dbReference type="ARBA" id="ARBA00023157"/>
    </source>
</evidence>
<dbReference type="FunFam" id="2.60.40.10:FF:000032">
    <property type="entry name" value="palladin isoform X1"/>
    <property type="match status" value="1"/>
</dbReference>
<dbReference type="FunFam" id="2.60.40.10:FF:000189">
    <property type="entry name" value="Neogenin isoform 3"/>
    <property type="match status" value="1"/>
</dbReference>
<dbReference type="GO" id="GO:0070593">
    <property type="term" value="P:dendrite self-avoidance"/>
    <property type="evidence" value="ECO:0007669"/>
    <property type="project" value="TreeGrafter"/>
</dbReference>
<dbReference type="SMART" id="SM00060">
    <property type="entry name" value="FN3"/>
    <property type="match status" value="2"/>
</dbReference>
<feature type="domain" description="Ig-like" evidence="6">
    <location>
        <begin position="285"/>
        <end position="505"/>
    </location>
</feature>
<evidence type="ECO:0000256" key="5">
    <source>
        <dbReference type="SAM" id="Phobius"/>
    </source>
</evidence>
<organism evidence="8 9">
    <name type="scientific">Pseudolycoriella hygida</name>
    <dbReference type="NCBI Taxonomy" id="35572"/>
    <lineage>
        <taxon>Eukaryota</taxon>
        <taxon>Metazoa</taxon>
        <taxon>Ecdysozoa</taxon>
        <taxon>Arthropoda</taxon>
        <taxon>Hexapoda</taxon>
        <taxon>Insecta</taxon>
        <taxon>Pterygota</taxon>
        <taxon>Neoptera</taxon>
        <taxon>Endopterygota</taxon>
        <taxon>Diptera</taxon>
        <taxon>Nematocera</taxon>
        <taxon>Sciaroidea</taxon>
        <taxon>Sciaridae</taxon>
        <taxon>Pseudolycoriella</taxon>
    </lineage>
</organism>